<keyword evidence="9 15" id="KW-0863">Zinc-finger</keyword>
<keyword evidence="7 16" id="KW-0479">Metal-binding</keyword>
<dbReference type="Gene3D" id="3.90.1150.220">
    <property type="match status" value="1"/>
</dbReference>
<dbReference type="Pfam" id="PF07574">
    <property type="entry name" value="SMC_Nse1"/>
    <property type="match status" value="1"/>
</dbReference>
<feature type="domain" description="RING-type" evidence="17">
    <location>
        <begin position="179"/>
        <end position="218"/>
    </location>
</feature>
<dbReference type="EC" id="2.3.2.27" evidence="4 16"/>
<keyword evidence="14 16" id="KW-0539">Nucleus</keyword>
<dbReference type="InterPro" id="IPR011513">
    <property type="entry name" value="Nse1"/>
</dbReference>
<reference evidence="18 19" key="1">
    <citation type="journal article" date="2008" name="Nature">
        <title>The genome of the model beetle and pest Tribolium castaneum.</title>
        <authorList>
            <consortium name="Tribolium Genome Sequencing Consortium"/>
            <person name="Richards S."/>
            <person name="Gibbs R.A."/>
            <person name="Weinstock G.M."/>
            <person name="Brown S.J."/>
            <person name="Denell R."/>
            <person name="Beeman R.W."/>
            <person name="Gibbs R."/>
            <person name="Beeman R.W."/>
            <person name="Brown S.J."/>
            <person name="Bucher G."/>
            <person name="Friedrich M."/>
            <person name="Grimmelikhuijzen C.J."/>
            <person name="Klingler M."/>
            <person name="Lorenzen M."/>
            <person name="Richards S."/>
            <person name="Roth S."/>
            <person name="Schroder R."/>
            <person name="Tautz D."/>
            <person name="Zdobnov E.M."/>
            <person name="Muzny D."/>
            <person name="Gibbs R.A."/>
            <person name="Weinstock G.M."/>
            <person name="Attaway T."/>
            <person name="Bell S."/>
            <person name="Buhay C.J."/>
            <person name="Chandrabose M.N."/>
            <person name="Chavez D."/>
            <person name="Clerk-Blankenburg K.P."/>
            <person name="Cree A."/>
            <person name="Dao M."/>
            <person name="Davis C."/>
            <person name="Chacko J."/>
            <person name="Dinh H."/>
            <person name="Dugan-Rocha S."/>
            <person name="Fowler G."/>
            <person name="Garner T.T."/>
            <person name="Garnes J."/>
            <person name="Gnirke A."/>
            <person name="Hawes A."/>
            <person name="Hernandez J."/>
            <person name="Hines S."/>
            <person name="Holder M."/>
            <person name="Hume J."/>
            <person name="Jhangiani S.N."/>
            <person name="Joshi V."/>
            <person name="Khan Z.M."/>
            <person name="Jackson L."/>
            <person name="Kovar C."/>
            <person name="Kowis A."/>
            <person name="Lee S."/>
            <person name="Lewis L.R."/>
            <person name="Margolis J."/>
            <person name="Morgan M."/>
            <person name="Nazareth L.V."/>
            <person name="Nguyen N."/>
            <person name="Okwuonu G."/>
            <person name="Parker D."/>
            <person name="Richards S."/>
            <person name="Ruiz S.J."/>
            <person name="Santibanez J."/>
            <person name="Savard J."/>
            <person name="Scherer S.E."/>
            <person name="Schneider B."/>
            <person name="Sodergren E."/>
            <person name="Tautz D."/>
            <person name="Vattahil S."/>
            <person name="Villasana D."/>
            <person name="White C.S."/>
            <person name="Wright R."/>
            <person name="Park Y."/>
            <person name="Beeman R.W."/>
            <person name="Lord J."/>
            <person name="Oppert B."/>
            <person name="Lorenzen M."/>
            <person name="Brown S."/>
            <person name="Wang L."/>
            <person name="Savard J."/>
            <person name="Tautz D."/>
            <person name="Richards S."/>
            <person name="Weinstock G."/>
            <person name="Gibbs R.A."/>
            <person name="Liu Y."/>
            <person name="Worley K."/>
            <person name="Weinstock G."/>
            <person name="Elsik C.G."/>
            <person name="Reese J.T."/>
            <person name="Elhaik E."/>
            <person name="Landan G."/>
            <person name="Graur D."/>
            <person name="Arensburger P."/>
            <person name="Atkinson P."/>
            <person name="Beeman R.W."/>
            <person name="Beidler J."/>
            <person name="Brown S.J."/>
            <person name="Demuth J.P."/>
            <person name="Drury D.W."/>
            <person name="Du Y.Z."/>
            <person name="Fujiwara H."/>
            <person name="Lorenzen M."/>
            <person name="Maselli V."/>
            <person name="Osanai M."/>
            <person name="Park Y."/>
            <person name="Robertson H.M."/>
            <person name="Tu Z."/>
            <person name="Wang J.J."/>
            <person name="Wang S."/>
            <person name="Richards S."/>
            <person name="Song H."/>
            <person name="Zhang L."/>
            <person name="Sodergren E."/>
            <person name="Werner D."/>
            <person name="Stanke M."/>
            <person name="Morgenstern B."/>
            <person name="Solovyev V."/>
            <person name="Kosarev P."/>
            <person name="Brown G."/>
            <person name="Chen H.C."/>
            <person name="Ermolaeva O."/>
            <person name="Hlavina W."/>
            <person name="Kapustin Y."/>
            <person name="Kiryutin B."/>
            <person name="Kitts P."/>
            <person name="Maglott D."/>
            <person name="Pruitt K."/>
            <person name="Sapojnikov V."/>
            <person name="Souvorov A."/>
            <person name="Mackey A.J."/>
            <person name="Waterhouse R.M."/>
            <person name="Wyder S."/>
            <person name="Zdobnov E.M."/>
            <person name="Zdobnov E.M."/>
            <person name="Wyder S."/>
            <person name="Kriventseva E.V."/>
            <person name="Kadowaki T."/>
            <person name="Bork P."/>
            <person name="Aranda M."/>
            <person name="Bao R."/>
            <person name="Beermann A."/>
            <person name="Berns N."/>
            <person name="Bolognesi R."/>
            <person name="Bonneton F."/>
            <person name="Bopp D."/>
            <person name="Brown S.J."/>
            <person name="Bucher G."/>
            <person name="Butts T."/>
            <person name="Chaumot A."/>
            <person name="Denell R.E."/>
            <person name="Ferrier D.E."/>
            <person name="Friedrich M."/>
            <person name="Gordon C.M."/>
            <person name="Jindra M."/>
            <person name="Klingler M."/>
            <person name="Lan Q."/>
            <person name="Lattorff H.M."/>
            <person name="Laudet V."/>
            <person name="von Levetsow C."/>
            <person name="Liu Z."/>
            <person name="Lutz R."/>
            <person name="Lynch J.A."/>
            <person name="da Fonseca R.N."/>
            <person name="Posnien N."/>
            <person name="Reuter R."/>
            <person name="Roth S."/>
            <person name="Savard J."/>
            <person name="Schinko J.B."/>
            <person name="Schmitt C."/>
            <person name="Schoppmeier M."/>
            <person name="Schroder R."/>
            <person name="Shippy T.D."/>
            <person name="Simonnet F."/>
            <person name="Marques-Souza H."/>
            <person name="Tautz D."/>
            <person name="Tomoyasu Y."/>
            <person name="Trauner J."/>
            <person name="Van der Zee M."/>
            <person name="Vervoort M."/>
            <person name="Wittkopp N."/>
            <person name="Wimmer E.A."/>
            <person name="Yang X."/>
            <person name="Jones A.K."/>
            <person name="Sattelle D.B."/>
            <person name="Ebert P.R."/>
            <person name="Nelson D."/>
            <person name="Scott J.G."/>
            <person name="Beeman R.W."/>
            <person name="Muthukrishnan S."/>
            <person name="Kramer K.J."/>
            <person name="Arakane Y."/>
            <person name="Beeman R.W."/>
            <person name="Zhu Q."/>
            <person name="Hogenkamp D."/>
            <person name="Dixit R."/>
            <person name="Oppert B."/>
            <person name="Jiang H."/>
            <person name="Zou Z."/>
            <person name="Marshall J."/>
            <person name="Elpidina E."/>
            <person name="Vinokurov K."/>
            <person name="Oppert C."/>
            <person name="Zou Z."/>
            <person name="Evans J."/>
            <person name="Lu Z."/>
            <person name="Zhao P."/>
            <person name="Sumathipala N."/>
            <person name="Altincicek B."/>
            <person name="Vilcinskas A."/>
            <person name="Williams M."/>
            <person name="Hultmark D."/>
            <person name="Hetru C."/>
            <person name="Jiang H."/>
            <person name="Grimmelikhuijzen C.J."/>
            <person name="Hauser F."/>
            <person name="Cazzamali G."/>
            <person name="Williamson M."/>
            <person name="Park Y."/>
            <person name="Li B."/>
            <person name="Tanaka Y."/>
            <person name="Predel R."/>
            <person name="Neupert S."/>
            <person name="Schachtner J."/>
            <person name="Verleyen P."/>
            <person name="Raible F."/>
            <person name="Bork P."/>
            <person name="Friedrich M."/>
            <person name="Walden K.K."/>
            <person name="Robertson H.M."/>
            <person name="Angeli S."/>
            <person name="Foret S."/>
            <person name="Bucher G."/>
            <person name="Schuetz S."/>
            <person name="Maleszka R."/>
            <person name="Wimmer E.A."/>
            <person name="Beeman R.W."/>
            <person name="Lorenzen M."/>
            <person name="Tomoyasu Y."/>
            <person name="Miller S.C."/>
            <person name="Grossmann D."/>
            <person name="Bucher G."/>
        </authorList>
    </citation>
    <scope>NUCLEOTIDE SEQUENCE [LARGE SCALE GENOMIC DNA]</scope>
    <source>
        <strain evidence="18 19">Georgia GA2</strain>
    </source>
</reference>
<dbReference type="STRING" id="7070.A0A139WF15"/>
<keyword evidence="12 16" id="KW-0233">DNA recombination</keyword>
<reference evidence="18 19" key="2">
    <citation type="journal article" date="2010" name="Nucleic Acids Res.">
        <title>BeetleBase in 2010: revisions to provide comprehensive genomic information for Tribolium castaneum.</title>
        <authorList>
            <person name="Kim H.S."/>
            <person name="Murphy T."/>
            <person name="Xia J."/>
            <person name="Caragea D."/>
            <person name="Park Y."/>
            <person name="Beeman R.W."/>
            <person name="Lorenzen M.D."/>
            <person name="Butcher S."/>
            <person name="Manak J.R."/>
            <person name="Brown S.J."/>
        </authorList>
    </citation>
    <scope>GENOME REANNOTATION</scope>
    <source>
        <strain evidence="18 19">Georgia GA2</strain>
    </source>
</reference>
<keyword evidence="11 16" id="KW-0862">Zinc</keyword>
<evidence type="ECO:0000256" key="3">
    <source>
        <dbReference type="ARBA" id="ARBA00010258"/>
    </source>
</evidence>
<protein>
    <recommendedName>
        <fullName evidence="5 16">Non-structural maintenance of chromosomes element 1 homolog</fullName>
        <ecNumber evidence="4 16">2.3.2.27</ecNumber>
    </recommendedName>
</protein>
<dbReference type="FunFam" id="3.30.40.10:FF:001792">
    <property type="entry name" value="Non-structural maintenance of chromosomes element 1 homolog-like Protein"/>
    <property type="match status" value="1"/>
</dbReference>
<proteinExistence type="inferred from homology"/>
<dbReference type="GO" id="GO:0030915">
    <property type="term" value="C:Smc5-Smc6 complex"/>
    <property type="evidence" value="ECO:0000318"/>
    <property type="project" value="GO_Central"/>
</dbReference>
<comment type="catalytic activity">
    <reaction evidence="1 16">
        <text>S-ubiquitinyl-[E2 ubiquitin-conjugating enzyme]-L-cysteine + [acceptor protein]-L-lysine = [E2 ubiquitin-conjugating enzyme]-L-cysteine + N(6)-ubiquitinyl-[acceptor protein]-L-lysine.</text>
        <dbReference type="EC" id="2.3.2.27"/>
    </reaction>
</comment>
<evidence type="ECO:0000256" key="13">
    <source>
        <dbReference type="ARBA" id="ARBA00023204"/>
    </source>
</evidence>
<dbReference type="InParanoid" id="A0A139WF15"/>
<evidence type="ECO:0000259" key="17">
    <source>
        <dbReference type="PROSITE" id="PS50089"/>
    </source>
</evidence>
<dbReference type="InterPro" id="IPR036388">
    <property type="entry name" value="WH-like_DNA-bd_sf"/>
</dbReference>
<evidence type="ECO:0000256" key="15">
    <source>
        <dbReference type="PROSITE-ProRule" id="PRU00175"/>
    </source>
</evidence>
<organism evidence="18 19">
    <name type="scientific">Tribolium castaneum</name>
    <name type="common">Red flour beetle</name>
    <dbReference type="NCBI Taxonomy" id="7070"/>
    <lineage>
        <taxon>Eukaryota</taxon>
        <taxon>Metazoa</taxon>
        <taxon>Ecdysozoa</taxon>
        <taxon>Arthropoda</taxon>
        <taxon>Hexapoda</taxon>
        <taxon>Insecta</taxon>
        <taxon>Pterygota</taxon>
        <taxon>Neoptera</taxon>
        <taxon>Endopterygota</taxon>
        <taxon>Coleoptera</taxon>
        <taxon>Polyphaga</taxon>
        <taxon>Cucujiformia</taxon>
        <taxon>Tenebrionidae</taxon>
        <taxon>Tenebrionidae incertae sedis</taxon>
        <taxon>Tribolium</taxon>
    </lineage>
</organism>
<dbReference type="Gene3D" id="3.30.40.10">
    <property type="entry name" value="Zinc/RING finger domain, C3HC4 (zinc finger)"/>
    <property type="match status" value="1"/>
</dbReference>
<evidence type="ECO:0000256" key="10">
    <source>
        <dbReference type="ARBA" id="ARBA00022786"/>
    </source>
</evidence>
<dbReference type="FunCoup" id="A0A139WF15">
    <property type="interactions" value="928"/>
</dbReference>
<keyword evidence="8 16" id="KW-0227">DNA damage</keyword>
<keyword evidence="13 16" id="KW-0234">DNA repair</keyword>
<evidence type="ECO:0000256" key="9">
    <source>
        <dbReference type="ARBA" id="ARBA00022771"/>
    </source>
</evidence>
<evidence type="ECO:0000256" key="14">
    <source>
        <dbReference type="ARBA" id="ARBA00023242"/>
    </source>
</evidence>
<evidence type="ECO:0000256" key="7">
    <source>
        <dbReference type="ARBA" id="ARBA00022723"/>
    </source>
</evidence>
<dbReference type="InterPro" id="IPR013083">
    <property type="entry name" value="Znf_RING/FYVE/PHD"/>
</dbReference>
<gene>
    <name evidence="18" type="primary">AUGUSTUS-3.0.2_33835</name>
    <name evidence="18" type="ORF">TcasGA2_TC033835</name>
</gene>
<dbReference type="Pfam" id="PF08746">
    <property type="entry name" value="zf-RING-like"/>
    <property type="match status" value="1"/>
</dbReference>
<dbReference type="InterPro" id="IPR001841">
    <property type="entry name" value="Znf_RING"/>
</dbReference>
<evidence type="ECO:0000256" key="6">
    <source>
        <dbReference type="ARBA" id="ARBA00022679"/>
    </source>
</evidence>
<evidence type="ECO:0000256" key="4">
    <source>
        <dbReference type="ARBA" id="ARBA00012483"/>
    </source>
</evidence>
<comment type="subcellular location">
    <subcellularLocation>
        <location evidence="2 16">Nucleus</location>
    </subcellularLocation>
</comment>
<evidence type="ECO:0000256" key="2">
    <source>
        <dbReference type="ARBA" id="ARBA00004123"/>
    </source>
</evidence>
<dbReference type="GO" id="GO:0004842">
    <property type="term" value="F:ubiquitin-protein transferase activity"/>
    <property type="evidence" value="ECO:0000318"/>
    <property type="project" value="GO_Central"/>
</dbReference>
<evidence type="ECO:0000256" key="11">
    <source>
        <dbReference type="ARBA" id="ARBA00022833"/>
    </source>
</evidence>
<dbReference type="SUPFAM" id="SSF57850">
    <property type="entry name" value="RING/U-box"/>
    <property type="match status" value="1"/>
</dbReference>
<evidence type="ECO:0000313" key="18">
    <source>
        <dbReference type="EMBL" id="KYB26512.1"/>
    </source>
</evidence>
<dbReference type="OMA" id="WPGDKFV"/>
<keyword evidence="6 16" id="KW-0808">Transferase</keyword>
<dbReference type="PROSITE" id="PS50089">
    <property type="entry name" value="ZF_RING_2"/>
    <property type="match status" value="1"/>
</dbReference>
<keyword evidence="10 16" id="KW-0833">Ubl conjugation pathway</keyword>
<dbReference type="InterPro" id="IPR014857">
    <property type="entry name" value="Nse1_RING_C4HC3-type"/>
</dbReference>
<dbReference type="OrthoDB" id="185455at2759"/>
<accession>A0A139WF15</accession>
<dbReference type="PANTHER" id="PTHR20973:SF0">
    <property type="entry name" value="NON-STRUCTURAL MAINTENANCE OF CHROMOSOMES ELEMENT 1 HOMOLOG"/>
    <property type="match status" value="1"/>
</dbReference>
<keyword evidence="19" id="KW-1185">Reference proteome</keyword>
<dbReference type="EMBL" id="KQ971354">
    <property type="protein sequence ID" value="KYB26512.1"/>
    <property type="molecule type" value="Genomic_DNA"/>
</dbReference>
<dbReference type="GO" id="GO:0061630">
    <property type="term" value="F:ubiquitin protein ligase activity"/>
    <property type="evidence" value="ECO:0007669"/>
    <property type="project" value="UniProtKB-EC"/>
</dbReference>
<comment type="similarity">
    <text evidence="3 16">Belongs to the NSE1 family.</text>
</comment>
<dbReference type="GO" id="GO:0008270">
    <property type="term" value="F:zinc ion binding"/>
    <property type="evidence" value="ECO:0007669"/>
    <property type="project" value="UniProtKB-KW"/>
</dbReference>
<evidence type="ECO:0000256" key="16">
    <source>
        <dbReference type="RuleBase" id="RU368018"/>
    </source>
</evidence>
<dbReference type="GO" id="GO:0000724">
    <property type="term" value="P:double-strand break repair via homologous recombination"/>
    <property type="evidence" value="ECO:0000318"/>
    <property type="project" value="GO_Central"/>
</dbReference>
<dbReference type="PANTHER" id="PTHR20973">
    <property type="entry name" value="NON-SMC ELEMENT 1-RELATED"/>
    <property type="match status" value="1"/>
</dbReference>
<dbReference type="KEGG" id="tca:663921"/>
<dbReference type="Gene3D" id="1.10.10.10">
    <property type="entry name" value="Winged helix-like DNA-binding domain superfamily/Winged helix DNA-binding domain"/>
    <property type="match status" value="1"/>
</dbReference>
<sequence>MAHPLSERHRYFIQFMLTNGLVTVDKALKFFGELSPDQNQLVHLKSLIIEINRAINLQYFKIATSVCEVTGDSVFVWLNTKNDELSKQQIGFSPVELEYFHAIMQEIITSDNHELPYPRCINITSTLVGTLTRENGEKALMKWIRGGYFVKVEQFVYLGARTILEFTTYLRTNTENCTCSLCSELVFRGESCQSCFNTFHTFCIQKYLQNQHRCPSCRTDWEGANTNTSMDVDSEEGAG</sequence>
<evidence type="ECO:0000256" key="12">
    <source>
        <dbReference type="ARBA" id="ARBA00023172"/>
    </source>
</evidence>
<evidence type="ECO:0000256" key="1">
    <source>
        <dbReference type="ARBA" id="ARBA00000900"/>
    </source>
</evidence>
<name>A0A139WF15_TRICA</name>
<dbReference type="Proteomes" id="UP000007266">
    <property type="component" value="Linkage group 7"/>
</dbReference>
<dbReference type="GO" id="GO:0005634">
    <property type="term" value="C:nucleus"/>
    <property type="evidence" value="ECO:0000318"/>
    <property type="project" value="GO_Central"/>
</dbReference>
<evidence type="ECO:0000313" key="19">
    <source>
        <dbReference type="Proteomes" id="UP000007266"/>
    </source>
</evidence>
<dbReference type="AlphaFoldDB" id="A0A139WF15"/>
<evidence type="ECO:0000256" key="8">
    <source>
        <dbReference type="ARBA" id="ARBA00022763"/>
    </source>
</evidence>
<comment type="subunit">
    <text evidence="16">Component of the Smc5-Smc6 complex.</text>
</comment>
<evidence type="ECO:0000256" key="5">
    <source>
        <dbReference type="ARBA" id="ARBA00019422"/>
    </source>
</evidence>